<keyword evidence="2" id="KW-0812">Transmembrane</keyword>
<dbReference type="InterPro" id="IPR007343">
    <property type="entry name" value="Uncharacterised_pept_Zn_put"/>
</dbReference>
<dbReference type="Pfam" id="PF04228">
    <property type="entry name" value="Zn_peptidase"/>
    <property type="match status" value="1"/>
</dbReference>
<accession>A0A1C5GS97</accession>
<evidence type="ECO:0000256" key="3">
    <source>
        <dbReference type="ARBA" id="ARBA00022989"/>
    </source>
</evidence>
<dbReference type="Proteomes" id="UP000199408">
    <property type="component" value="Unassembled WGS sequence"/>
</dbReference>
<organism evidence="5 6">
    <name type="scientific">Micromonospora halophytica</name>
    <dbReference type="NCBI Taxonomy" id="47864"/>
    <lineage>
        <taxon>Bacteria</taxon>
        <taxon>Bacillati</taxon>
        <taxon>Actinomycetota</taxon>
        <taxon>Actinomycetes</taxon>
        <taxon>Micromonosporales</taxon>
        <taxon>Micromonosporaceae</taxon>
        <taxon>Micromonospora</taxon>
    </lineage>
</organism>
<keyword evidence="3" id="KW-1133">Transmembrane helix</keyword>
<evidence type="ECO:0008006" key="7">
    <source>
        <dbReference type="Google" id="ProtNLM"/>
    </source>
</evidence>
<evidence type="ECO:0000313" key="5">
    <source>
        <dbReference type="EMBL" id="SCG36640.1"/>
    </source>
</evidence>
<evidence type="ECO:0000256" key="1">
    <source>
        <dbReference type="ARBA" id="ARBA00004167"/>
    </source>
</evidence>
<evidence type="ECO:0000256" key="2">
    <source>
        <dbReference type="ARBA" id="ARBA00022692"/>
    </source>
</evidence>
<keyword evidence="4" id="KW-0472">Membrane</keyword>
<dbReference type="EMBL" id="FMDN01000002">
    <property type="protein sequence ID" value="SCG36640.1"/>
    <property type="molecule type" value="Genomic_DNA"/>
</dbReference>
<dbReference type="AlphaFoldDB" id="A0A1C5GS97"/>
<dbReference type="PANTHER" id="PTHR30168:SF0">
    <property type="entry name" value="INNER MEMBRANE PROTEIN"/>
    <property type="match status" value="1"/>
</dbReference>
<sequence length="345" mass="36737">MYRAARDAPPGLPGKIIGYRIAVRTRSGTATTRRDESVIGVNMELNENARIDTSQVDDRRGSGGGGGMGIPIPIGGGRGGVVGIVIAVLVALVGGGFGLNAMNGGGGGQGDNTALEQKCSTDDALRQLDCRNTLYVNSVQAYWRTALPEAFGEQYRPSKTVFFSQGVNTACGQAGSGVGPFYCPADSLVYIDLTFYRVLADQLGAEGEFAQPYVLAHEYGHHVQNLLGTNEQVRRQQQRDPDNANALSVKLELQADCYAGAWAKNATGTADESGQKIFRSISEQDIAQAIDTAEKIGDDAISERADRPVNPEEFTHGSSAQRKEWFTRGYASGDPKSCDTFGGSL</sequence>
<dbReference type="GO" id="GO:0016020">
    <property type="term" value="C:membrane"/>
    <property type="evidence" value="ECO:0007669"/>
    <property type="project" value="UniProtKB-SubCell"/>
</dbReference>
<evidence type="ECO:0000256" key="4">
    <source>
        <dbReference type="ARBA" id="ARBA00023136"/>
    </source>
</evidence>
<name>A0A1C5GS97_9ACTN</name>
<reference evidence="6" key="1">
    <citation type="submission" date="2016-06" db="EMBL/GenBank/DDBJ databases">
        <authorList>
            <person name="Varghese N."/>
        </authorList>
    </citation>
    <scope>NUCLEOTIDE SEQUENCE [LARGE SCALE GENOMIC DNA]</scope>
    <source>
        <strain evidence="6">DSM 43171</strain>
    </source>
</reference>
<dbReference type="PANTHER" id="PTHR30168">
    <property type="entry name" value="PUTATIVE MEMBRANE PROTEIN YPFJ"/>
    <property type="match status" value="1"/>
</dbReference>
<gene>
    <name evidence="5" type="ORF">GA0070560_1026</name>
</gene>
<protein>
    <recommendedName>
        <fullName evidence="7">Neutral zinc metallopeptidase</fullName>
    </recommendedName>
</protein>
<evidence type="ECO:0000313" key="6">
    <source>
        <dbReference type="Proteomes" id="UP000199408"/>
    </source>
</evidence>
<keyword evidence="6" id="KW-1185">Reference proteome</keyword>
<comment type="subcellular location">
    <subcellularLocation>
        <location evidence="1">Membrane</location>
        <topology evidence="1">Single-pass membrane protein</topology>
    </subcellularLocation>
</comment>
<proteinExistence type="predicted"/>
<dbReference type="STRING" id="47864.GA0070560_1026"/>